<name>A0A448XB04_9PLAT</name>
<dbReference type="Proteomes" id="UP000784294">
    <property type="component" value="Unassembled WGS sequence"/>
</dbReference>
<protein>
    <submittedName>
        <fullName evidence="1">Uncharacterized protein</fullName>
    </submittedName>
</protein>
<evidence type="ECO:0000313" key="2">
    <source>
        <dbReference type="Proteomes" id="UP000784294"/>
    </source>
</evidence>
<proteinExistence type="predicted"/>
<organism evidence="1 2">
    <name type="scientific">Protopolystoma xenopodis</name>
    <dbReference type="NCBI Taxonomy" id="117903"/>
    <lineage>
        <taxon>Eukaryota</taxon>
        <taxon>Metazoa</taxon>
        <taxon>Spiralia</taxon>
        <taxon>Lophotrochozoa</taxon>
        <taxon>Platyhelminthes</taxon>
        <taxon>Monogenea</taxon>
        <taxon>Polyopisthocotylea</taxon>
        <taxon>Polystomatidea</taxon>
        <taxon>Polystomatidae</taxon>
        <taxon>Protopolystoma</taxon>
    </lineage>
</organism>
<dbReference type="EMBL" id="CAAALY010244346">
    <property type="protein sequence ID" value="VEL32564.1"/>
    <property type="molecule type" value="Genomic_DNA"/>
</dbReference>
<keyword evidence="2" id="KW-1185">Reference proteome</keyword>
<sequence length="81" mass="9222">MPLYPTKSCLLPFLDQALIHPTSQKQNQSQWLKWENFLFSGTWPPPLSSKLRVKVEPSLVMSEIDDPTAVNSPSSRVARRV</sequence>
<dbReference type="AlphaFoldDB" id="A0A448XB04"/>
<gene>
    <name evidence="1" type="ORF">PXEA_LOCUS26004</name>
</gene>
<evidence type="ECO:0000313" key="1">
    <source>
        <dbReference type="EMBL" id="VEL32564.1"/>
    </source>
</evidence>
<comment type="caution">
    <text evidence="1">The sequence shown here is derived from an EMBL/GenBank/DDBJ whole genome shotgun (WGS) entry which is preliminary data.</text>
</comment>
<reference evidence="1" key="1">
    <citation type="submission" date="2018-11" db="EMBL/GenBank/DDBJ databases">
        <authorList>
            <consortium name="Pathogen Informatics"/>
        </authorList>
    </citation>
    <scope>NUCLEOTIDE SEQUENCE</scope>
</reference>
<accession>A0A448XB04</accession>